<dbReference type="EMBL" id="WNZX01000006">
    <property type="protein sequence ID" value="MUG70975.1"/>
    <property type="molecule type" value="Genomic_DNA"/>
</dbReference>
<accession>A0A7X3CRQ3</accession>
<gene>
    <name evidence="1" type="ORF">GNP93_09815</name>
</gene>
<evidence type="ECO:0000313" key="1">
    <source>
        <dbReference type="EMBL" id="MUG70975.1"/>
    </source>
</evidence>
<protein>
    <submittedName>
        <fullName evidence="1">Uncharacterized protein</fullName>
    </submittedName>
</protein>
<evidence type="ECO:0000313" key="2">
    <source>
        <dbReference type="Proteomes" id="UP000450917"/>
    </source>
</evidence>
<organism evidence="1 2">
    <name type="scientific">Paenibacillus validus</name>
    <dbReference type="NCBI Taxonomy" id="44253"/>
    <lineage>
        <taxon>Bacteria</taxon>
        <taxon>Bacillati</taxon>
        <taxon>Bacillota</taxon>
        <taxon>Bacilli</taxon>
        <taxon>Bacillales</taxon>
        <taxon>Paenibacillaceae</taxon>
        <taxon>Paenibacillus</taxon>
    </lineage>
</organism>
<name>A0A7X3CRQ3_9BACL</name>
<comment type="caution">
    <text evidence="1">The sequence shown here is derived from an EMBL/GenBank/DDBJ whole genome shotgun (WGS) entry which is preliminary data.</text>
</comment>
<proteinExistence type="predicted"/>
<dbReference type="AlphaFoldDB" id="A0A7X3CRQ3"/>
<dbReference type="Proteomes" id="UP000450917">
    <property type="component" value="Unassembled WGS sequence"/>
</dbReference>
<reference evidence="1 2" key="1">
    <citation type="submission" date="2019-11" db="EMBL/GenBank/DDBJ databases">
        <title>Draft genome sequences of five Paenibacillus species of dairy origin.</title>
        <authorList>
            <person name="Olajide A.M."/>
            <person name="Chen S."/>
            <person name="Lapointe G."/>
        </authorList>
    </citation>
    <scope>NUCLEOTIDE SEQUENCE [LARGE SCALE GENOMIC DNA]</scope>
    <source>
        <strain evidence="1 2">2CS3</strain>
    </source>
</reference>
<sequence>MSSIEYLIRKVSRYVTFGQPVSSGSVISQRLSDPRIPMLAYYLGLQEQNKENQYYHEVWLKKEGTFALTEAWYKGSMVTRKLYKDNLSFEQLTGIIGEEDANAIIMRFNEIMKKSEKDDWRPYSLRV</sequence>
<keyword evidence="2" id="KW-1185">Reference proteome</keyword>
<dbReference type="RefSeq" id="WP_127608394.1">
    <property type="nucleotide sequence ID" value="NZ_JARTHJ010000024.1"/>
</dbReference>